<evidence type="ECO:0000313" key="2">
    <source>
        <dbReference type="EMBL" id="EPH45231.1"/>
    </source>
</evidence>
<dbReference type="Gene3D" id="3.40.50.150">
    <property type="entry name" value="Vaccinia Virus protein VP39"/>
    <property type="match status" value="1"/>
</dbReference>
<comment type="caution">
    <text evidence="2">The sequence shown here is derived from an EMBL/GenBank/DDBJ whole genome shotgun (WGS) entry which is preliminary data.</text>
</comment>
<proteinExistence type="predicted"/>
<dbReference type="GO" id="GO:0008168">
    <property type="term" value="F:methyltransferase activity"/>
    <property type="evidence" value="ECO:0007669"/>
    <property type="project" value="UniProtKB-ARBA"/>
</dbReference>
<sequence length="257" mass="27578">MPLPVPLPDDFSPRLIRGDAFGQLLSTCWAAGGAPGAAVDAAERDDGFLFQLDASLYFQKPDEWCPTDRWACERAVGDVLDVGCGAGRHALVLQEAGHRVLGVDPSPGAVSVARQRGVDVKQLAVPLPAHRLGVFDTVAMLGGNLALLGSDETAKQVLESLTSVTHEGSRIVGTGMDPHLADMGTDGAAYLEDNRRGGRLPGQFQMRVRHGAAASEWFEYLMASEQELVGVLRGTPWRLSEISPYEESRYGVVLVRS</sequence>
<dbReference type="CDD" id="cd02440">
    <property type="entry name" value="AdoMet_MTases"/>
    <property type="match status" value="1"/>
</dbReference>
<name>S3ZNZ7_9ACTN</name>
<dbReference type="Proteomes" id="UP000014629">
    <property type="component" value="Unassembled WGS sequence"/>
</dbReference>
<dbReference type="Pfam" id="PF13649">
    <property type="entry name" value="Methyltransf_25"/>
    <property type="match status" value="1"/>
</dbReference>
<protein>
    <submittedName>
        <fullName evidence="2">Putative Mucin-5AC</fullName>
    </submittedName>
</protein>
<gene>
    <name evidence="2" type="ORF">STRAU_1707</name>
</gene>
<dbReference type="SUPFAM" id="SSF53335">
    <property type="entry name" value="S-adenosyl-L-methionine-dependent methyltransferases"/>
    <property type="match status" value="1"/>
</dbReference>
<evidence type="ECO:0000259" key="1">
    <source>
        <dbReference type="Pfam" id="PF13649"/>
    </source>
</evidence>
<accession>S3ZNZ7</accession>
<organism evidence="2 3">
    <name type="scientific">Streptomyces aurantiacus JA 4570</name>
    <dbReference type="NCBI Taxonomy" id="1286094"/>
    <lineage>
        <taxon>Bacteria</taxon>
        <taxon>Bacillati</taxon>
        <taxon>Actinomycetota</taxon>
        <taxon>Actinomycetes</taxon>
        <taxon>Kitasatosporales</taxon>
        <taxon>Streptomycetaceae</taxon>
        <taxon>Streptomyces</taxon>
        <taxon>Streptomyces aurantiacus group</taxon>
    </lineage>
</organism>
<evidence type="ECO:0000313" key="3">
    <source>
        <dbReference type="Proteomes" id="UP000014629"/>
    </source>
</evidence>
<dbReference type="AlphaFoldDB" id="S3ZNZ7"/>
<dbReference type="InterPro" id="IPR029063">
    <property type="entry name" value="SAM-dependent_MTases_sf"/>
</dbReference>
<dbReference type="PATRIC" id="fig|1286094.4.peg.1686"/>
<keyword evidence="3" id="KW-1185">Reference proteome</keyword>
<reference evidence="2 3" key="1">
    <citation type="submission" date="2013-02" db="EMBL/GenBank/DDBJ databases">
        <title>Draft Genome Sequence of Streptomyces aurantiacus, Which Produces Setomimycin.</title>
        <authorList>
            <person name="Gruening B.A."/>
            <person name="Praeg A."/>
            <person name="Erxleben A."/>
            <person name="Guenther S."/>
            <person name="Mueller M."/>
        </authorList>
    </citation>
    <scope>NUCLEOTIDE SEQUENCE [LARGE SCALE GENOMIC DNA]</scope>
    <source>
        <strain evidence="2 3">JA 4570</strain>
    </source>
</reference>
<dbReference type="EMBL" id="AOPZ01000066">
    <property type="protein sequence ID" value="EPH45231.1"/>
    <property type="molecule type" value="Genomic_DNA"/>
</dbReference>
<feature type="domain" description="Methyltransferase" evidence="1">
    <location>
        <begin position="79"/>
        <end position="166"/>
    </location>
</feature>
<dbReference type="InterPro" id="IPR041698">
    <property type="entry name" value="Methyltransf_25"/>
</dbReference>